<feature type="domain" description="Translocation and assembly module TamB C-terminal" evidence="6">
    <location>
        <begin position="943"/>
        <end position="1234"/>
    </location>
</feature>
<organism evidence="7 8">
    <name type="scientific">Candidatus Providencia siddallii</name>
    <dbReference type="NCBI Taxonomy" id="1715285"/>
    <lineage>
        <taxon>Bacteria</taxon>
        <taxon>Pseudomonadati</taxon>
        <taxon>Pseudomonadota</taxon>
        <taxon>Gammaproteobacteria</taxon>
        <taxon>Enterobacterales</taxon>
        <taxon>Morganellaceae</taxon>
        <taxon>Providencia</taxon>
    </lineage>
</organism>
<evidence type="ECO:0000313" key="8">
    <source>
        <dbReference type="Proteomes" id="UP001497533"/>
    </source>
</evidence>
<evidence type="ECO:0000313" key="7">
    <source>
        <dbReference type="EMBL" id="CAL1329339.1"/>
    </source>
</evidence>
<proteinExistence type="predicted"/>
<dbReference type="EMBL" id="OZ034688">
    <property type="protein sequence ID" value="CAL1329339.1"/>
    <property type="molecule type" value="Genomic_DNA"/>
</dbReference>
<dbReference type="InterPro" id="IPR007452">
    <property type="entry name" value="TamB_C"/>
</dbReference>
<keyword evidence="2 5" id="KW-0812">Transmembrane</keyword>
<evidence type="ECO:0000259" key="6">
    <source>
        <dbReference type="Pfam" id="PF04357"/>
    </source>
</evidence>
<evidence type="ECO:0000256" key="2">
    <source>
        <dbReference type="ARBA" id="ARBA00022692"/>
    </source>
</evidence>
<evidence type="ECO:0000256" key="3">
    <source>
        <dbReference type="ARBA" id="ARBA00022989"/>
    </source>
</evidence>
<comment type="subcellular location">
    <subcellularLocation>
        <location evidence="1">Membrane</location>
        <topology evidence="1">Single-pass membrane protein</topology>
    </subcellularLocation>
</comment>
<accession>A0ABM9NPE0</accession>
<reference evidence="7" key="1">
    <citation type="submission" date="2024-04" db="EMBL/GenBank/DDBJ databases">
        <authorList>
            <person name="Manzano-Marin A."/>
            <person name="Manzano-Marin A."/>
            <person name="Alejandro Manzano Marin A."/>
        </authorList>
    </citation>
    <scope>NUCLEOTIDE SEQUENCE [LARGE SCALE GENOMIC DNA]</scope>
    <source>
        <strain evidence="7">TABTEA</strain>
    </source>
</reference>
<gene>
    <name evidence="7" type="primary">tamB</name>
    <name evidence="7" type="ORF">PRHACTZTBTEA_420</name>
</gene>
<dbReference type="Pfam" id="PF04357">
    <property type="entry name" value="TamB"/>
    <property type="match status" value="1"/>
</dbReference>
<feature type="transmembrane region" description="Helical" evidence="5">
    <location>
        <begin position="7"/>
        <end position="29"/>
    </location>
</feature>
<sequence length="1234" mass="143211">MLSKFLKYLIISLILVFIIIFASLSFLLYTESGLNFFVNIGTKYFIPELTIKSIKGNIKNLRLYNIKYKTNNIDINSNEIKVKICPNRLIKREFYIETLKIDKININIQNSLFFNDISDLDFLKKINRFFTIRLNKLYIISSVLNINDINIDSGKTIIHFLWKKKNINIIKTDVVDIKIDLLNFTKKYFILKTSFNNYDFFSNQIKNILSKLFLIKPNKIVIPINLNINKIFNQNFIFKKNKKLIINNFNFIIFNKEKKIFLKKININTSEINIFLSGILSIKNKFLISLDGIYNFNKLKYLNNKKNIFSIKCDLFDKLYFILKIHGLIDSILEIKANLLKTKSFILNLNDIHLNLNSNFFYNDIILNKVIIKKKPILSKLNIECDFNKKQLKIKSFRLITSQINSNITGFINFNKIINWNFILSFSKINLNEKYDGFPLKIKGKAAINGKIYEKKITFNIYNFFLDGIIKNRKLKFNSKIEYNSNSILSIKQFNLFLGKNHLKINGIIINKHNFNIKLNIFLNEKLFFKKNSIINCNIKLFNNFGIIKTFINFNIYNLNFKNNIYIKNIKIKGMLSTDKKINNEFSIFLYDFKRSNFILKEIIFYIKNNKKINNFKIYVVSNQIKGCIILTKKNNYSIKDIYENLINIIYKNITSKYQLEEKTFFKNIKHTRKFIGSNFLLDNFNKICVLLKLSEIIKYIDFNIVLDRLDAKIFESFISKNIRINGLFFGKINIIFDNLFNFPKININLQGEKIKITKITEDIYIPIELNSINLNMYIEKNKIYIDVLSKKNNLIKLKSRIQISNIKKNNLLFGQIEIKHLPINIGKYFIKNKKIINCEFNTNLILKGTIINPLIYGNIYISNIKIESSEIPIVIRNGNLKIIFNGIDSILKGELNTYEGFLNFHCKLNWKNINLLDAKLVLKGKNLYFTFLPIIQTDVQMDVVLKFSSSLLTINGTIDFPSSRIFVNEIPISIINQSSDVIMLDEKDKQITKKLFFLPICTNLKIKIGNDVKLNAFGLDVRLNGLLNVIQNIYGLHVNGQVDIQSGHFSTYGQDLLIRKGQILFSGSIDQPFLNFEAIRNPDNTSDGVIAGVNFIGFADNIKINVFSEPFKTQQEAFSYLIKGEGINSNSITSSYMKSILIGLSIAKSGVLIDKIGKILGLSDLTLDLKGLGNDSQVIVTGKITNDLQIKYGVGIFDSLATLTLRYQLIPKLYLEVVSGINHALDIIYQFDF</sequence>
<keyword evidence="3 5" id="KW-1133">Transmembrane helix</keyword>
<evidence type="ECO:0000256" key="1">
    <source>
        <dbReference type="ARBA" id="ARBA00004167"/>
    </source>
</evidence>
<keyword evidence="4 5" id="KW-0472">Membrane</keyword>
<name>A0ABM9NPE0_9GAMM</name>
<dbReference type="PANTHER" id="PTHR36985">
    <property type="entry name" value="TRANSLOCATION AND ASSEMBLY MODULE SUBUNIT TAMB"/>
    <property type="match status" value="1"/>
</dbReference>
<keyword evidence="8" id="KW-1185">Reference proteome</keyword>
<protein>
    <submittedName>
        <fullName evidence="7">Translocation and assembly module subunit TamB</fullName>
    </submittedName>
</protein>
<evidence type="ECO:0000256" key="5">
    <source>
        <dbReference type="SAM" id="Phobius"/>
    </source>
</evidence>
<dbReference type="Proteomes" id="UP001497533">
    <property type="component" value="Chromosome"/>
</dbReference>
<evidence type="ECO:0000256" key="4">
    <source>
        <dbReference type="ARBA" id="ARBA00023136"/>
    </source>
</evidence>
<dbReference type="PANTHER" id="PTHR36985:SF1">
    <property type="entry name" value="TRANSLOCATION AND ASSEMBLY MODULE SUBUNIT TAMB"/>
    <property type="match status" value="1"/>
</dbReference>